<dbReference type="Proteomes" id="UP001303408">
    <property type="component" value="Chromosome"/>
</dbReference>
<feature type="domain" description="DUF6531" evidence="3">
    <location>
        <begin position="859"/>
        <end position="911"/>
    </location>
</feature>
<protein>
    <submittedName>
        <fullName evidence="4">DNRLRE domain-containing protein</fullName>
    </submittedName>
</protein>
<keyword evidence="1" id="KW-1133">Transmembrane helix</keyword>
<dbReference type="Gene3D" id="2.180.10.10">
    <property type="entry name" value="RHS repeat-associated core"/>
    <property type="match status" value="2"/>
</dbReference>
<dbReference type="KEGG" id="dcp:RN607_13535"/>
<dbReference type="InterPro" id="IPR006530">
    <property type="entry name" value="YD"/>
</dbReference>
<dbReference type="NCBIfam" id="TIGR03696">
    <property type="entry name" value="Rhs_assc_core"/>
    <property type="match status" value="1"/>
</dbReference>
<evidence type="ECO:0000256" key="1">
    <source>
        <dbReference type="SAM" id="Phobius"/>
    </source>
</evidence>
<feature type="chain" id="PRO_5041634681" evidence="2">
    <location>
        <begin position="22"/>
        <end position="2234"/>
    </location>
</feature>
<evidence type="ECO:0000259" key="3">
    <source>
        <dbReference type="Pfam" id="PF20148"/>
    </source>
</evidence>
<accession>A0AA96J9E5</accession>
<dbReference type="NCBIfam" id="NF033679">
    <property type="entry name" value="DNRLRE_dom"/>
    <property type="match status" value="1"/>
</dbReference>
<keyword evidence="2" id="KW-0732">Signal</keyword>
<proteinExistence type="predicted"/>
<keyword evidence="1" id="KW-0472">Membrane</keyword>
<dbReference type="NCBIfam" id="TIGR01643">
    <property type="entry name" value="YD_repeat_2x"/>
    <property type="match status" value="1"/>
</dbReference>
<evidence type="ECO:0000313" key="4">
    <source>
        <dbReference type="EMBL" id="WNM27207.1"/>
    </source>
</evidence>
<dbReference type="InterPro" id="IPR022385">
    <property type="entry name" value="Rhs_assc_core"/>
</dbReference>
<dbReference type="Pfam" id="PF20148">
    <property type="entry name" value="DUF6531"/>
    <property type="match status" value="1"/>
</dbReference>
<feature type="transmembrane region" description="Helical" evidence="1">
    <location>
        <begin position="2101"/>
        <end position="2134"/>
    </location>
</feature>
<keyword evidence="1" id="KW-0812">Transmembrane</keyword>
<dbReference type="InterPro" id="IPR045351">
    <property type="entry name" value="DUF6531"/>
</dbReference>
<gene>
    <name evidence="4" type="ORF">RN607_13535</name>
</gene>
<reference evidence="4" key="1">
    <citation type="submission" date="2023-09" db="EMBL/GenBank/DDBJ databases">
        <title>Demequina sp. a novel bacteria isolated from Capsicum annuum.</title>
        <authorList>
            <person name="Humaira Z."/>
            <person name="Lee J."/>
            <person name="Cho D."/>
        </authorList>
    </citation>
    <scope>NUCLEOTIDE SEQUENCE</scope>
    <source>
        <strain evidence="4">PMTSA13</strain>
    </source>
</reference>
<name>A0AA96J9E5_9MICO</name>
<sequence length="2234" mass="231035">MSIAVIAAFTILIVGEGGAVAAEPTPAAAVDWTQQGAWEGLTAPDAVSAEMLAVLKDEAVEDLSQRTETSQTFALPDGQWRSDMYTGPEWVATGEDRTTEAGWEALDTDLVSWSDGSYRPGAHPANLVFSGAATGHVALVTGTDADGGDFTLWWDGTVPAPIVDGDAIRYVDIEPGIDVVFSVTATGYEQFFVAKDAHALARAEELSLTFDTSSAELRTNGSSIVGVSDEGDRVVHVSDVQAWDADNDALRGEPVADMAPAPGAGAGVSASPSPTIPLDAALNQVPSQVDVPAQMGVSGDTGSIRIDTADVPFDASDAFPVVIDPSVNLTLSFDTYVSTAWNSDRSSETDLLIGTWDGGTSKYRSYINVNVSPILGKAVTSATLSLWEYHSWSCTPETWEVWASASPASTSTRWSNMPALYGKYATVSTTKGYSSSCADGWVSADITQMAKNWSGGSETTKGVIVKATSETDNFYWKRFNSGNAASNKPVLSVTYNSYPNMPSRGDLVAGQFNWYPSSSDPNRQLFVNVVRPTISAVVSDPDGGNVQAVFTVHTGTSTAGTAYWNKAYGTAVASGGTSTWSPSTGMPALVNGSSYTAEVWTSDGSLLSTSSRTLWTFTVDTQPPGVTTVTSPQFSDGQWVKTAPTVGSAVLTATDAVTFEYKLDSGATKTVTTTSGTATITGLALTNGGHKVEARALDRAGNASAWTTFEYGVGSVGISAPTVGYKTTDKVPVNASAPPSANGTIARAVYYRAAGTANASDYTTDSGSATGWTKITDLSTVAAGVDPKVSYTWSAAASVPAGKERVPYRMEVQVCFTYSYTGDVLCTWRDDAATHATVLRVPHAFGDSFPVTTAGPGQVALWTGEFNTSATDLEVPAYTGTMSISRSYSSFAGGTETSVFGPGWTASFEGSDIGQAGLTVYDSTGDDGVIAFEQTDGTYLLYVEPGGGTTALKAGTYTAYDDDTAALGYTVAVTGTGTAAKLTMVDDLGVSTTWGRTAAGGWVAESILEPASSGTTTFTHDASGRITQILAPVPAGVTCTATLTAGCRALEVQYYATTDTATGAYTGRVSSVIFHAWDPATGAMGAQSVAHYTYDSAGRLASVTDPRSGSAVTYGYGANTASGAPKLTSVTPSGLAAWRFTYGTSSQGSDSLLSVSRDGATSGASAVTVSRFVYGLNTASMPSGAPNVAAAVTAWGPSTEHLPTAGFAVFSQGDDPGTSSPASVPSASWKNADLQFTDDLGYTVNTASYGAGAWQYTADEFDTGGRVVRHLDAAATAYLIAQSAATGGQTLPADDVNAVATLTRYNADVKATATTVWTNAAGVQTTIKAGDLLVPAGSYVTDTWEPAEPTPDGSMARLHTHYDYDQGAPNNAVNPRTGQKFTLVTTTTVTQAAADTGTWDTTVPVATGETVLSQTLTGYNPIDTASATSDTSGWILSAATVATTVMATSTDNIVTKTRYDSLGRVVETRAPGSTGTDAGTDLTTYYTADTNSADAQCGNKPQWAGLTCVTKTGEATPTVPAVRTTGYSMLLAPTTTVESLGTVTRTTTTAYLADGRTASSSTATAGLASSQALPTTDYVYDPVTGLQTATKSVDAAGVTISSVSIGYDRWGRTVTYTDTDGVVTTTSYDTHGRTAAIDDGHEVTAYTYDGTDATGLQERRGLPTAVTITAKSLDTVSGTYPAYTFTAAYDAAGNMTVQTMPGGLTQTTSYTLAGTTTGLTYSTVDAAGDTVALVGWSEVSDLFGRVVAESTPAGEVDPDSVSPYDRSYAYDMAGRLTVVTDRTAVTGETVNTDPAAGDVTACVTRSYTFDVRGNRLSRTAGLSGTDGGCVAAGTGTAQSWTYDTADRVQTAANGGAAYVYDGLGRQTLIPAADTPAGVSAGDVTVGYYDNDLAASVTQNGVTTTYSLDALQRRASASTTSSSGTTTLVRHYADQSDSPSWAVATDTTGTVSTSWYGSSLGGDLGLTLTDGVAQVQLSDIHGDVALPITVSADSTVTGVGGYADFDEYGNPSALTTDTDTGVLTYGWLGAKERATDTTGLMLMGVRLYNPVTGSFTSVDPVPGGNTTAYTYPQDPINKYDTTGKNWWSKLAKKALASRALRMIAAGAIAAAVCAGTAGLGCVIVAGAIVGAGLSVANYRVSTDTRSTSGYAKALGVGALEGAVAGLTAGLGKYLAATKYVRASKGASGNFRVSIGQTRQYYEASGRGPQWNIHIERRYAAFNNYGRGKYVKFWEK</sequence>
<dbReference type="InterPro" id="IPR031325">
    <property type="entry name" value="RHS_repeat"/>
</dbReference>
<evidence type="ECO:0000256" key="2">
    <source>
        <dbReference type="SAM" id="SignalP"/>
    </source>
</evidence>
<dbReference type="Pfam" id="PF05593">
    <property type="entry name" value="RHS_repeat"/>
    <property type="match status" value="1"/>
</dbReference>
<feature type="signal peptide" evidence="2">
    <location>
        <begin position="1"/>
        <end position="21"/>
    </location>
</feature>
<organism evidence="4">
    <name type="scientific">Demequina capsici</name>
    <dbReference type="NCBI Taxonomy" id="3075620"/>
    <lineage>
        <taxon>Bacteria</taxon>
        <taxon>Bacillati</taxon>
        <taxon>Actinomycetota</taxon>
        <taxon>Actinomycetes</taxon>
        <taxon>Micrococcales</taxon>
        <taxon>Demequinaceae</taxon>
        <taxon>Demequina</taxon>
    </lineage>
</organism>
<dbReference type="EMBL" id="CP134880">
    <property type="protein sequence ID" value="WNM27207.1"/>
    <property type="molecule type" value="Genomic_DNA"/>
</dbReference>
<dbReference type="RefSeq" id="WP_313543139.1">
    <property type="nucleotide sequence ID" value="NZ_CP134880.1"/>
</dbReference>